<comment type="caution">
    <text evidence="1">The sequence shown here is derived from an EMBL/GenBank/DDBJ whole genome shotgun (WGS) entry which is preliminary data.</text>
</comment>
<evidence type="ECO:0000313" key="2">
    <source>
        <dbReference type="Proteomes" id="UP000807825"/>
    </source>
</evidence>
<dbReference type="AlphaFoldDB" id="A0A9D6UZK9"/>
<dbReference type="EMBL" id="JACRDE010000208">
    <property type="protein sequence ID" value="MBI5249336.1"/>
    <property type="molecule type" value="Genomic_DNA"/>
</dbReference>
<gene>
    <name evidence="1" type="ORF">HY912_07560</name>
</gene>
<organism evidence="1 2">
    <name type="scientific">Desulfomonile tiedjei</name>
    <dbReference type="NCBI Taxonomy" id="2358"/>
    <lineage>
        <taxon>Bacteria</taxon>
        <taxon>Pseudomonadati</taxon>
        <taxon>Thermodesulfobacteriota</taxon>
        <taxon>Desulfomonilia</taxon>
        <taxon>Desulfomonilales</taxon>
        <taxon>Desulfomonilaceae</taxon>
        <taxon>Desulfomonile</taxon>
    </lineage>
</organism>
<evidence type="ECO:0000313" key="1">
    <source>
        <dbReference type="EMBL" id="MBI5249336.1"/>
    </source>
</evidence>
<dbReference type="Proteomes" id="UP000807825">
    <property type="component" value="Unassembled WGS sequence"/>
</dbReference>
<protein>
    <submittedName>
        <fullName evidence="1">Uncharacterized protein</fullName>
    </submittedName>
</protein>
<name>A0A9D6UZK9_9BACT</name>
<accession>A0A9D6UZK9</accession>
<sequence>MEEVGSTAQVKVFIDKKKNRIFFVFAGDILDASASEPLPAITRKACEQLKQGFTCLADFARLNLLSLPDIAEKVQGELLRAGVQKVASVWAKDSFAKMVVDRSSEKVGSEYDSRRKPFMDRALAEKWLDE</sequence>
<proteinExistence type="predicted"/>
<reference evidence="1" key="1">
    <citation type="submission" date="2020-07" db="EMBL/GenBank/DDBJ databases">
        <title>Huge and variable diversity of episymbiotic CPR bacteria and DPANN archaea in groundwater ecosystems.</title>
        <authorList>
            <person name="He C.Y."/>
            <person name="Keren R."/>
            <person name="Whittaker M."/>
            <person name="Farag I.F."/>
            <person name="Doudna J."/>
            <person name="Cate J.H.D."/>
            <person name="Banfield J.F."/>
        </authorList>
    </citation>
    <scope>NUCLEOTIDE SEQUENCE</scope>
    <source>
        <strain evidence="1">NC_groundwater_1664_Pr3_B-0.1um_52_9</strain>
    </source>
</reference>